<dbReference type="InterPro" id="IPR013656">
    <property type="entry name" value="PAS_4"/>
</dbReference>
<name>A0A7V4WLR7_9BACT</name>
<gene>
    <name evidence="5" type="ORF">ENW11_07810</name>
</gene>
<dbReference type="PROSITE" id="PS51832">
    <property type="entry name" value="HD_GYP"/>
    <property type="match status" value="1"/>
</dbReference>
<dbReference type="PROSITE" id="PS50112">
    <property type="entry name" value="PAS"/>
    <property type="match status" value="1"/>
</dbReference>
<dbReference type="InterPro" id="IPR000700">
    <property type="entry name" value="PAS-assoc_C"/>
</dbReference>
<dbReference type="SMART" id="SM00091">
    <property type="entry name" value="PAS"/>
    <property type="match status" value="1"/>
</dbReference>
<feature type="transmembrane region" description="Helical" evidence="1">
    <location>
        <begin position="77"/>
        <end position="99"/>
    </location>
</feature>
<evidence type="ECO:0000256" key="1">
    <source>
        <dbReference type="SAM" id="Phobius"/>
    </source>
</evidence>
<keyword evidence="1" id="KW-0472">Membrane</keyword>
<dbReference type="SMART" id="SM00471">
    <property type="entry name" value="HDc"/>
    <property type="match status" value="1"/>
</dbReference>
<dbReference type="CDD" id="cd00130">
    <property type="entry name" value="PAS"/>
    <property type="match status" value="1"/>
</dbReference>
<keyword evidence="1" id="KW-0812">Transmembrane</keyword>
<dbReference type="PROSITE" id="PS50113">
    <property type="entry name" value="PAC"/>
    <property type="match status" value="1"/>
</dbReference>
<dbReference type="InterPro" id="IPR003018">
    <property type="entry name" value="GAF"/>
</dbReference>
<organism evidence="5">
    <name type="scientific">Candidatus Caldatribacterium saccharofermentans</name>
    <dbReference type="NCBI Taxonomy" id="1454753"/>
    <lineage>
        <taxon>Bacteria</taxon>
        <taxon>Pseudomonadati</taxon>
        <taxon>Atribacterota</taxon>
        <taxon>Atribacteria</taxon>
        <taxon>Atribacterales</taxon>
        <taxon>Candidatus Caldatribacteriaceae</taxon>
        <taxon>Candidatus Caldatribacterium</taxon>
    </lineage>
</organism>
<feature type="transmembrane region" description="Helical" evidence="1">
    <location>
        <begin position="7"/>
        <end position="25"/>
    </location>
</feature>
<dbReference type="SUPFAM" id="SSF55781">
    <property type="entry name" value="GAF domain-like"/>
    <property type="match status" value="2"/>
</dbReference>
<dbReference type="InterPro" id="IPR000014">
    <property type="entry name" value="PAS"/>
</dbReference>
<dbReference type="EMBL" id="DTIY01000056">
    <property type="protein sequence ID" value="HGY39692.1"/>
    <property type="molecule type" value="Genomic_DNA"/>
</dbReference>
<feature type="domain" description="PAC" evidence="3">
    <location>
        <begin position="201"/>
        <end position="253"/>
    </location>
</feature>
<dbReference type="SUPFAM" id="SSF109604">
    <property type="entry name" value="HD-domain/PDEase-like"/>
    <property type="match status" value="1"/>
</dbReference>
<dbReference type="Pfam" id="PF13487">
    <property type="entry name" value="HD_5"/>
    <property type="match status" value="1"/>
</dbReference>
<keyword evidence="1" id="KW-1133">Transmembrane helix</keyword>
<dbReference type="InterPro" id="IPR035965">
    <property type="entry name" value="PAS-like_dom_sf"/>
</dbReference>
<feature type="domain" description="PAS" evidence="2">
    <location>
        <begin position="125"/>
        <end position="196"/>
    </location>
</feature>
<proteinExistence type="predicted"/>
<feature type="transmembrane region" description="Helical" evidence="1">
    <location>
        <begin position="31"/>
        <end position="49"/>
    </location>
</feature>
<dbReference type="Gene3D" id="1.10.3210.10">
    <property type="entry name" value="Hypothetical protein af1432"/>
    <property type="match status" value="1"/>
</dbReference>
<dbReference type="NCBIfam" id="TIGR00229">
    <property type="entry name" value="sensory_box"/>
    <property type="match status" value="1"/>
</dbReference>
<evidence type="ECO:0000313" key="5">
    <source>
        <dbReference type="EMBL" id="HGY39692.1"/>
    </source>
</evidence>
<sequence length="796" mass="90418">MRSEERCSWRVLGGVLAFAVFLAVWAYYFPMLLVAIPALAFIVLCTSLWGIKGGLISATLGAAFMTVSYLTHPEPTVRGLVLAYLGCFILGAGVGMVVSRIRESEKRYRLLYERGEELEEILKRERDIFRQYFDLVQTIIVALDREGKVTFINRKGCEVLGYPYSEIIGKNWFENFLPERMRDEVKGVFQKLISGEVEPLESYENPVLTRDGTERIILWHNTILRDDSGRITGTLSSGEDVTALRHQARRLELLYRAAETLLTEELDVEERARTAVRIPVEDLGVDLAWVGFAEPDGRVQILAWYPEDHSYTRGLNVRWDDTPLGQSPAGKAIRSGTPQIAQDLTSDPNFTPWRDRVIQFGFQSAAAFPLKARRNTVGILVLYSTRKAFFARELVYTLQAFAHLAASALESARLFEETQKNLRKIQALRSIDTAIAGSTDPRVTFSVALDELTHQLGIDAADILLFNPHALTIECVAHKGFRGHLDHRVVLWLGESLAGRVALERRMITVKDLPTFWRREVLEVSEEHARGFERLIAEEGFLTYYGVPLIAKGQFLGVLEVFQRTPAEETEEWAEFLEMLANQMAIAIDNAILLQKLERTNLELTRAYDATLEGWARVLELHDRETEGHSRRVTEMTLEIARRMGVREEDLIHIRRGALLHDIGKLGIPDSILLKPGKLTEEEWEIMKKHPVYAYEMLSKIAYLRPALDIPYCHHEKWDGSGYPRGLKGEEIPLPARIFAVVDVFDALTSDRPYRKAWSREEAIAYIKERSGKDFDPAVVEVFLEVIGASRTQEAS</sequence>
<protein>
    <submittedName>
        <fullName evidence="5">GAF domain-containing protein</fullName>
    </submittedName>
</protein>
<dbReference type="InterPro" id="IPR003607">
    <property type="entry name" value="HD/PDEase_dom"/>
</dbReference>
<evidence type="ECO:0000259" key="3">
    <source>
        <dbReference type="PROSITE" id="PS50113"/>
    </source>
</evidence>
<dbReference type="SUPFAM" id="SSF55785">
    <property type="entry name" value="PYP-like sensor domain (PAS domain)"/>
    <property type="match status" value="1"/>
</dbReference>
<dbReference type="SMART" id="SM00065">
    <property type="entry name" value="GAF"/>
    <property type="match status" value="2"/>
</dbReference>
<dbReference type="Gene3D" id="3.30.450.20">
    <property type="entry name" value="PAS domain"/>
    <property type="match status" value="1"/>
</dbReference>
<dbReference type="PANTHER" id="PTHR45228">
    <property type="entry name" value="CYCLIC DI-GMP PHOSPHODIESTERASE TM_0186-RELATED"/>
    <property type="match status" value="1"/>
</dbReference>
<comment type="caution">
    <text evidence="5">The sequence shown here is derived from an EMBL/GenBank/DDBJ whole genome shotgun (WGS) entry which is preliminary data.</text>
</comment>
<dbReference type="Pfam" id="PF13185">
    <property type="entry name" value="GAF_2"/>
    <property type="match status" value="2"/>
</dbReference>
<dbReference type="Gene3D" id="3.30.450.40">
    <property type="match status" value="2"/>
</dbReference>
<reference evidence="5" key="1">
    <citation type="journal article" date="2020" name="mSystems">
        <title>Genome- and Community-Level Interaction Insights into Carbon Utilization and Element Cycling Functions of Hydrothermarchaeota in Hydrothermal Sediment.</title>
        <authorList>
            <person name="Zhou Z."/>
            <person name="Liu Y."/>
            <person name="Xu W."/>
            <person name="Pan J."/>
            <person name="Luo Z.H."/>
            <person name="Li M."/>
        </authorList>
    </citation>
    <scope>NUCLEOTIDE SEQUENCE [LARGE SCALE GENOMIC DNA]</scope>
    <source>
        <strain evidence="5">SpSt-82</strain>
    </source>
</reference>
<dbReference type="InterPro" id="IPR037522">
    <property type="entry name" value="HD_GYP_dom"/>
</dbReference>
<evidence type="ECO:0000259" key="4">
    <source>
        <dbReference type="PROSITE" id="PS51832"/>
    </source>
</evidence>
<dbReference type="CDD" id="cd00077">
    <property type="entry name" value="HDc"/>
    <property type="match status" value="1"/>
</dbReference>
<evidence type="ECO:0000259" key="2">
    <source>
        <dbReference type="PROSITE" id="PS50112"/>
    </source>
</evidence>
<dbReference type="AlphaFoldDB" id="A0A7V4WLR7"/>
<dbReference type="Pfam" id="PF08448">
    <property type="entry name" value="PAS_4"/>
    <property type="match status" value="1"/>
</dbReference>
<accession>A0A7V4WLR7</accession>
<dbReference type="InterPro" id="IPR029016">
    <property type="entry name" value="GAF-like_dom_sf"/>
</dbReference>
<feature type="domain" description="HD-GYP" evidence="4">
    <location>
        <begin position="604"/>
        <end position="796"/>
    </location>
</feature>
<dbReference type="PANTHER" id="PTHR45228:SF1">
    <property type="entry name" value="CYCLIC DI-GMP PHOSPHODIESTERASE TM_0186"/>
    <property type="match status" value="1"/>
</dbReference>
<dbReference type="InterPro" id="IPR052020">
    <property type="entry name" value="Cyclic_di-GMP/3'3'-cGAMP_PDE"/>
</dbReference>